<evidence type="ECO:0000313" key="2">
    <source>
        <dbReference type="EMBL" id="PXF42504.1"/>
    </source>
</evidence>
<organism evidence="2 3">
    <name type="scientific">Gracilariopsis chorda</name>
    <dbReference type="NCBI Taxonomy" id="448386"/>
    <lineage>
        <taxon>Eukaryota</taxon>
        <taxon>Rhodophyta</taxon>
        <taxon>Florideophyceae</taxon>
        <taxon>Rhodymeniophycidae</taxon>
        <taxon>Gracilariales</taxon>
        <taxon>Gracilariaceae</taxon>
        <taxon>Gracilariopsis</taxon>
    </lineage>
</organism>
<protein>
    <submittedName>
        <fullName evidence="2">Uncharacterized protein</fullName>
    </submittedName>
</protein>
<evidence type="ECO:0000313" key="3">
    <source>
        <dbReference type="Proteomes" id="UP000247409"/>
    </source>
</evidence>
<proteinExistence type="predicted"/>
<gene>
    <name evidence="2" type="ORF">BWQ96_07766</name>
</gene>
<dbReference type="Proteomes" id="UP000247409">
    <property type="component" value="Unassembled WGS sequence"/>
</dbReference>
<dbReference type="AlphaFoldDB" id="A0A2V3IK80"/>
<evidence type="ECO:0000256" key="1">
    <source>
        <dbReference type="SAM" id="MobiDB-lite"/>
    </source>
</evidence>
<keyword evidence="3" id="KW-1185">Reference proteome</keyword>
<feature type="compositionally biased region" description="Basic and acidic residues" evidence="1">
    <location>
        <begin position="1"/>
        <end position="16"/>
    </location>
</feature>
<feature type="compositionally biased region" description="Basic residues" evidence="1">
    <location>
        <begin position="129"/>
        <end position="142"/>
    </location>
</feature>
<dbReference type="EMBL" id="NBIV01000160">
    <property type="protein sequence ID" value="PXF42504.1"/>
    <property type="molecule type" value="Genomic_DNA"/>
</dbReference>
<comment type="caution">
    <text evidence="2">The sequence shown here is derived from an EMBL/GenBank/DDBJ whole genome shotgun (WGS) entry which is preliminary data.</text>
</comment>
<accession>A0A2V3IK80</accession>
<feature type="region of interest" description="Disordered" evidence="1">
    <location>
        <begin position="1"/>
        <end position="28"/>
    </location>
</feature>
<reference evidence="2 3" key="1">
    <citation type="journal article" date="2018" name="Mol. Biol. Evol.">
        <title>Analysis of the draft genome of the red seaweed Gracilariopsis chorda provides insights into genome size evolution in Rhodophyta.</title>
        <authorList>
            <person name="Lee J."/>
            <person name="Yang E.C."/>
            <person name="Graf L."/>
            <person name="Yang J.H."/>
            <person name="Qiu H."/>
            <person name="Zel Zion U."/>
            <person name="Chan C.X."/>
            <person name="Stephens T.G."/>
            <person name="Weber A.P.M."/>
            <person name="Boo G.H."/>
            <person name="Boo S.M."/>
            <person name="Kim K.M."/>
            <person name="Shin Y."/>
            <person name="Jung M."/>
            <person name="Lee S.J."/>
            <person name="Yim H.S."/>
            <person name="Lee J.H."/>
            <person name="Bhattacharya D."/>
            <person name="Yoon H.S."/>
        </authorList>
    </citation>
    <scope>NUCLEOTIDE SEQUENCE [LARGE SCALE GENOMIC DNA]</scope>
    <source>
        <strain evidence="2 3">SKKU-2015</strain>
        <tissue evidence="2">Whole body</tissue>
    </source>
</reference>
<name>A0A2V3IK80_9FLOR</name>
<sequence length="170" mass="18547">MHERTPSNTMRKDIKANRTSMAPHLDNKEARHKSILLRLPIRPPPHNSHLSARRLQNITNVGDVLPTTVGATDALSTTVTALLAQAQECLQSMETGSSSAFNHGVRADRLSHSTRGRAQKGSKQNVIARRGRGGGRYRGRVSNRGGKKLIVRNQGATLGLGCRAKSKHLH</sequence>
<feature type="region of interest" description="Disordered" evidence="1">
    <location>
        <begin position="110"/>
        <end position="142"/>
    </location>
</feature>